<proteinExistence type="predicted"/>
<keyword evidence="2" id="KW-1185">Reference proteome</keyword>
<dbReference type="EMBL" id="MU274901">
    <property type="protein sequence ID" value="KAI0093591.1"/>
    <property type="molecule type" value="Genomic_DNA"/>
</dbReference>
<evidence type="ECO:0000313" key="2">
    <source>
        <dbReference type="Proteomes" id="UP001055072"/>
    </source>
</evidence>
<sequence>MPPKSSTGKEKDLGGEEEVLQAVILADSFNKRFRPLTVSKPRCLLPVCNATLLEWTFESLALAGVQEIFVVCRSFPEQVKAAIQDSKWSKPASGIKIVPIITSKQTFTPGDAMRDIYTHSIITSDFVLVMGDLVSNVRIDEVVRIHKERRKTNKDAIMTMVVKESGVSHRTRSKGDSSVFVLDAHTSECLHYEPIIGVPPTKHIRIPREILAEHPEVQIRNDLIDCMIDVCSVEVPSLFQDNFDYGDIRRDFVSGVLSSDLLMKNIHCYVAQEGYAARVADTRSYDAVSKDILSRWTFPLVPDDNHPSGHLYEHLRGNKYIAKDNTVSLSRTCKINSNSLIGSHTSIAAGATITSSVIGQRCTIGADVVLHNAYIFDDTTIGAGSVIKQSIIASKVEVGEGSVIERGSLVGDKVVLGKNARLGPFERVSRRKEDVLKELGEDGEDLEEDEDSEDEWEEVEKPHDHGEHLDQENAPGILGEGSNGIVWPQGPPEDDEDADEVERFDNQRLMRLGDTASDLEQSDDEDDDSSAYSDSDTETDASSFRPFSHTSSRSSFSLHSSTFEAASSSLHGLSDAAAEQEFRNELKQSVKRAFEENHSLDNAAVELKTLRMASNGKLRTVREVVVEAVVEKMTIVEGDAQGQRKEIAEVVDRWGELIDRIGGVDHEETIEILQHHCAKSARLPLFGQILATLYQEDLVDEDDIRAWHTKPEAKGEGKHPKHGATLEGIKHCWSVGGKMIEQFNAQESSDEDSDEESEDE</sequence>
<gene>
    <name evidence="1" type="ORF">BDY19DRAFT_882095</name>
</gene>
<protein>
    <submittedName>
        <fullName evidence="1">Nucleotide-diphospho-sugar transferase</fullName>
    </submittedName>
</protein>
<dbReference type="Proteomes" id="UP001055072">
    <property type="component" value="Unassembled WGS sequence"/>
</dbReference>
<organism evidence="1 2">
    <name type="scientific">Irpex rosettiformis</name>
    <dbReference type="NCBI Taxonomy" id="378272"/>
    <lineage>
        <taxon>Eukaryota</taxon>
        <taxon>Fungi</taxon>
        <taxon>Dikarya</taxon>
        <taxon>Basidiomycota</taxon>
        <taxon>Agaricomycotina</taxon>
        <taxon>Agaricomycetes</taxon>
        <taxon>Polyporales</taxon>
        <taxon>Irpicaceae</taxon>
        <taxon>Irpex</taxon>
    </lineage>
</organism>
<accession>A0ACB8UH45</accession>
<comment type="caution">
    <text evidence="1">The sequence shown here is derived from an EMBL/GenBank/DDBJ whole genome shotgun (WGS) entry which is preliminary data.</text>
</comment>
<keyword evidence="1" id="KW-0808">Transferase</keyword>
<name>A0ACB8UH45_9APHY</name>
<reference evidence="1" key="1">
    <citation type="journal article" date="2021" name="Environ. Microbiol.">
        <title>Gene family expansions and transcriptome signatures uncover fungal adaptations to wood decay.</title>
        <authorList>
            <person name="Hage H."/>
            <person name="Miyauchi S."/>
            <person name="Viragh M."/>
            <person name="Drula E."/>
            <person name="Min B."/>
            <person name="Chaduli D."/>
            <person name="Navarro D."/>
            <person name="Favel A."/>
            <person name="Norest M."/>
            <person name="Lesage-Meessen L."/>
            <person name="Balint B."/>
            <person name="Merenyi Z."/>
            <person name="de Eugenio L."/>
            <person name="Morin E."/>
            <person name="Martinez A.T."/>
            <person name="Baldrian P."/>
            <person name="Stursova M."/>
            <person name="Martinez M.J."/>
            <person name="Novotny C."/>
            <person name="Magnuson J.K."/>
            <person name="Spatafora J.W."/>
            <person name="Maurice S."/>
            <person name="Pangilinan J."/>
            <person name="Andreopoulos W."/>
            <person name="LaButti K."/>
            <person name="Hundley H."/>
            <person name="Na H."/>
            <person name="Kuo A."/>
            <person name="Barry K."/>
            <person name="Lipzen A."/>
            <person name="Henrissat B."/>
            <person name="Riley R."/>
            <person name="Ahrendt S."/>
            <person name="Nagy L.G."/>
            <person name="Grigoriev I.V."/>
            <person name="Martin F."/>
            <person name="Rosso M.N."/>
        </authorList>
    </citation>
    <scope>NUCLEOTIDE SEQUENCE</scope>
    <source>
        <strain evidence="1">CBS 384.51</strain>
    </source>
</reference>
<evidence type="ECO:0000313" key="1">
    <source>
        <dbReference type="EMBL" id="KAI0093591.1"/>
    </source>
</evidence>